<evidence type="ECO:0000313" key="2">
    <source>
        <dbReference type="Proteomes" id="UP001202328"/>
    </source>
</evidence>
<gene>
    <name evidence="1" type="ORF">MKW98_021322</name>
</gene>
<sequence length="143" mass="16127">MEWTEEDSCMFQNLSLGDTTKGSKNFTRQLRNPISLNSEEPIKVTIEQFRKEATGGSDDCAKKSNSCWSLQAPPFLDDAADLASEYTGLDASNDLSCENDEGMDMDWDFHYEVQFNNLALNGPNLHWCGYDPTYVPDSDDDFT</sequence>
<protein>
    <submittedName>
        <fullName evidence="1">Uncharacterized protein</fullName>
    </submittedName>
</protein>
<reference evidence="1" key="1">
    <citation type="submission" date="2022-04" db="EMBL/GenBank/DDBJ databases">
        <title>A functionally conserved STORR gene fusion in Papaver species that diverged 16.8 million years ago.</title>
        <authorList>
            <person name="Catania T."/>
        </authorList>
    </citation>
    <scope>NUCLEOTIDE SEQUENCE</scope>
    <source>
        <strain evidence="1">S-188037</strain>
    </source>
</reference>
<dbReference type="AlphaFoldDB" id="A0AAD4SR65"/>
<organism evidence="1 2">
    <name type="scientific">Papaver atlanticum</name>
    <dbReference type="NCBI Taxonomy" id="357466"/>
    <lineage>
        <taxon>Eukaryota</taxon>
        <taxon>Viridiplantae</taxon>
        <taxon>Streptophyta</taxon>
        <taxon>Embryophyta</taxon>
        <taxon>Tracheophyta</taxon>
        <taxon>Spermatophyta</taxon>
        <taxon>Magnoliopsida</taxon>
        <taxon>Ranunculales</taxon>
        <taxon>Papaveraceae</taxon>
        <taxon>Papaveroideae</taxon>
        <taxon>Papaver</taxon>
    </lineage>
</organism>
<proteinExistence type="predicted"/>
<dbReference type="EMBL" id="JAJJMB010008983">
    <property type="protein sequence ID" value="KAI3917560.1"/>
    <property type="molecule type" value="Genomic_DNA"/>
</dbReference>
<name>A0AAD4SR65_9MAGN</name>
<dbReference type="Proteomes" id="UP001202328">
    <property type="component" value="Unassembled WGS sequence"/>
</dbReference>
<comment type="caution">
    <text evidence="1">The sequence shown here is derived from an EMBL/GenBank/DDBJ whole genome shotgun (WGS) entry which is preliminary data.</text>
</comment>
<evidence type="ECO:0000313" key="1">
    <source>
        <dbReference type="EMBL" id="KAI3917560.1"/>
    </source>
</evidence>
<keyword evidence="2" id="KW-1185">Reference proteome</keyword>
<accession>A0AAD4SR65</accession>